<sequence>MPDQRRLPFPEDSVSYKLYMKDKGVKKSEEGEDEILLNSSVIKNANGSSYVEYNGAKVMVACIGPKDLAKREDFSLSGLLKIELSFCAFASRTTRRVPSRTTEDEKEQAQIIEEALKSVILLKRYPKSQIDMRVQVICEGLAETTTMAAIVTACGLAAADAGLDMYGLVVGAATMGTFASIMPELNQVTGILSVAENIEEEMKAVNKRAQALYPAIMQHLKQKDV</sequence>
<evidence type="ECO:0000256" key="6">
    <source>
        <dbReference type="ARBA" id="ARBA00022835"/>
    </source>
</evidence>
<protein>
    <submittedName>
        <fullName evidence="10">Oidioi.mRNA.OKI2018_I69.PAR.g11162.t1.cds</fullName>
    </submittedName>
</protein>
<dbReference type="EMBL" id="OU015568">
    <property type="protein sequence ID" value="CAG5086275.1"/>
    <property type="molecule type" value="Genomic_DNA"/>
</dbReference>
<dbReference type="InterPro" id="IPR050080">
    <property type="entry name" value="RNase_PH"/>
</dbReference>
<keyword evidence="5" id="KW-0698">rRNA processing</keyword>
<dbReference type="InterPro" id="IPR001247">
    <property type="entry name" value="ExoRNase_PH_dom1"/>
</dbReference>
<evidence type="ECO:0000256" key="7">
    <source>
        <dbReference type="ARBA" id="ARBA00022884"/>
    </source>
</evidence>
<feature type="domain" description="Exoribonuclease phosphorolytic" evidence="9">
    <location>
        <begin position="35"/>
        <end position="163"/>
    </location>
</feature>
<evidence type="ECO:0000256" key="3">
    <source>
        <dbReference type="ARBA" id="ARBA00006678"/>
    </source>
</evidence>
<comment type="subcellular location">
    <subcellularLocation>
        <location evidence="2">Cytoplasm</location>
    </subcellularLocation>
    <subcellularLocation>
        <location evidence="1">Nucleus</location>
    </subcellularLocation>
</comment>
<name>A0ABN7RUD2_OIKDI</name>
<reference evidence="10 11" key="1">
    <citation type="submission" date="2021-04" db="EMBL/GenBank/DDBJ databases">
        <authorList>
            <person name="Bliznina A."/>
        </authorList>
    </citation>
    <scope>NUCLEOTIDE SEQUENCE [LARGE SCALE GENOMIC DNA]</scope>
</reference>
<evidence type="ECO:0000313" key="10">
    <source>
        <dbReference type="EMBL" id="CAG5086275.1"/>
    </source>
</evidence>
<accession>A0ABN7RUD2</accession>
<dbReference type="PANTHER" id="PTHR11953:SF2">
    <property type="entry name" value="EXOSOME COMPLEX COMPONENT MTR3"/>
    <property type="match status" value="1"/>
</dbReference>
<keyword evidence="11" id="KW-1185">Reference proteome</keyword>
<organism evidence="10 11">
    <name type="scientific">Oikopleura dioica</name>
    <name type="common">Tunicate</name>
    <dbReference type="NCBI Taxonomy" id="34765"/>
    <lineage>
        <taxon>Eukaryota</taxon>
        <taxon>Metazoa</taxon>
        <taxon>Chordata</taxon>
        <taxon>Tunicata</taxon>
        <taxon>Appendicularia</taxon>
        <taxon>Copelata</taxon>
        <taxon>Oikopleuridae</taxon>
        <taxon>Oikopleura</taxon>
    </lineage>
</organism>
<dbReference type="Gene3D" id="3.30.230.70">
    <property type="entry name" value="GHMP Kinase, N-terminal domain"/>
    <property type="match status" value="1"/>
</dbReference>
<evidence type="ECO:0000313" key="11">
    <source>
        <dbReference type="Proteomes" id="UP001158576"/>
    </source>
</evidence>
<dbReference type="Proteomes" id="UP001158576">
    <property type="component" value="Chromosome PAR"/>
</dbReference>
<evidence type="ECO:0000256" key="4">
    <source>
        <dbReference type="ARBA" id="ARBA00022490"/>
    </source>
</evidence>
<keyword evidence="7" id="KW-0694">RNA-binding</keyword>
<dbReference type="InterPro" id="IPR027408">
    <property type="entry name" value="PNPase/RNase_PH_dom_sf"/>
</dbReference>
<evidence type="ECO:0000256" key="5">
    <source>
        <dbReference type="ARBA" id="ARBA00022552"/>
    </source>
</evidence>
<keyword evidence="8" id="KW-0539">Nucleus</keyword>
<evidence type="ECO:0000256" key="1">
    <source>
        <dbReference type="ARBA" id="ARBA00004123"/>
    </source>
</evidence>
<evidence type="ECO:0000259" key="9">
    <source>
        <dbReference type="Pfam" id="PF01138"/>
    </source>
</evidence>
<dbReference type="PANTHER" id="PTHR11953">
    <property type="entry name" value="EXOSOME COMPLEX COMPONENT"/>
    <property type="match status" value="1"/>
</dbReference>
<dbReference type="SUPFAM" id="SSF54211">
    <property type="entry name" value="Ribosomal protein S5 domain 2-like"/>
    <property type="match status" value="1"/>
</dbReference>
<proteinExistence type="inferred from homology"/>
<dbReference type="Pfam" id="PF01138">
    <property type="entry name" value="RNase_PH"/>
    <property type="match status" value="1"/>
</dbReference>
<comment type="similarity">
    <text evidence="3">Belongs to the RNase PH family.</text>
</comment>
<keyword evidence="4" id="KW-0963">Cytoplasm</keyword>
<evidence type="ECO:0000256" key="2">
    <source>
        <dbReference type="ARBA" id="ARBA00004496"/>
    </source>
</evidence>
<dbReference type="InterPro" id="IPR020568">
    <property type="entry name" value="Ribosomal_Su5_D2-typ_SF"/>
</dbReference>
<evidence type="ECO:0000256" key="8">
    <source>
        <dbReference type="ARBA" id="ARBA00023242"/>
    </source>
</evidence>
<gene>
    <name evidence="10" type="ORF">OKIOD_LOCUS2720</name>
</gene>
<keyword evidence="6" id="KW-0271">Exosome</keyword>